<dbReference type="GO" id="GO:0006313">
    <property type="term" value="P:DNA transposition"/>
    <property type="evidence" value="ECO:0007669"/>
    <property type="project" value="InterPro"/>
</dbReference>
<evidence type="ECO:0000313" key="6">
    <source>
        <dbReference type="EMBL" id="SMD18492.1"/>
    </source>
</evidence>
<dbReference type="InterPro" id="IPR002525">
    <property type="entry name" value="Transp_IS110-like_N"/>
</dbReference>
<evidence type="ECO:0000313" key="5">
    <source>
        <dbReference type="EMBL" id="SMD17964.1"/>
    </source>
</evidence>
<dbReference type="Proteomes" id="UP000192678">
    <property type="component" value="Unassembled WGS sequence"/>
</dbReference>
<evidence type="ECO:0000313" key="4">
    <source>
        <dbReference type="EMBL" id="SMC96844.1"/>
    </source>
</evidence>
<dbReference type="InterPro" id="IPR047650">
    <property type="entry name" value="Transpos_IS110"/>
</dbReference>
<accession>A0A1W2F9R1</accession>
<evidence type="ECO:0000259" key="1">
    <source>
        <dbReference type="Pfam" id="PF01548"/>
    </source>
</evidence>
<proteinExistence type="predicted"/>
<feature type="domain" description="Transposase IS110-like N-terminal" evidence="1">
    <location>
        <begin position="8"/>
        <end position="157"/>
    </location>
</feature>
<organism evidence="6 7">
    <name type="scientific">Pedobacter nyackensis</name>
    <dbReference type="NCBI Taxonomy" id="475255"/>
    <lineage>
        <taxon>Bacteria</taxon>
        <taxon>Pseudomonadati</taxon>
        <taxon>Bacteroidota</taxon>
        <taxon>Sphingobacteriia</taxon>
        <taxon>Sphingobacteriales</taxon>
        <taxon>Sphingobacteriaceae</taxon>
        <taxon>Pedobacter</taxon>
    </lineage>
</organism>
<dbReference type="OrthoDB" id="964423at2"/>
<dbReference type="EMBL" id="FWYB01000007">
    <property type="protein sequence ID" value="SMC96844.1"/>
    <property type="molecule type" value="Genomic_DNA"/>
</dbReference>
<dbReference type="EMBL" id="FWYB01000027">
    <property type="protein sequence ID" value="SMD18492.1"/>
    <property type="molecule type" value="Genomic_DNA"/>
</dbReference>
<dbReference type="EMBL" id="FWYB01000004">
    <property type="protein sequence ID" value="SMC84018.1"/>
    <property type="molecule type" value="Genomic_DNA"/>
</dbReference>
<keyword evidence="7" id="KW-1185">Reference proteome</keyword>
<dbReference type="NCBIfam" id="NF033542">
    <property type="entry name" value="transpos_IS110"/>
    <property type="match status" value="1"/>
</dbReference>
<protein>
    <submittedName>
        <fullName evidence="6">Transposase</fullName>
    </submittedName>
</protein>
<dbReference type="AlphaFoldDB" id="A0A1W2F9R1"/>
<feature type="domain" description="Transposase IS116/IS110/IS902 C-terminal" evidence="2">
    <location>
        <begin position="209"/>
        <end position="294"/>
    </location>
</feature>
<evidence type="ECO:0000259" key="2">
    <source>
        <dbReference type="Pfam" id="PF02371"/>
    </source>
</evidence>
<reference evidence="6 7" key="1">
    <citation type="submission" date="2017-04" db="EMBL/GenBank/DDBJ databases">
        <authorList>
            <person name="Afonso C.L."/>
            <person name="Miller P.J."/>
            <person name="Scott M.A."/>
            <person name="Spackman E."/>
            <person name="Goraichik I."/>
            <person name="Dimitrov K.M."/>
            <person name="Suarez D.L."/>
            <person name="Swayne D.E."/>
        </authorList>
    </citation>
    <scope>NUCLEOTIDE SEQUENCE [LARGE SCALE GENOMIC DNA]</scope>
    <source>
        <strain evidence="6 7">DSM 19625</strain>
    </source>
</reference>
<gene>
    <name evidence="3" type="ORF">SAMN04488101_1041</name>
    <name evidence="4" type="ORF">SAMN04488101_1071</name>
    <name evidence="5" type="ORF">SAMN04488101_1251</name>
    <name evidence="6" type="ORF">SAMN04488101_1271</name>
</gene>
<evidence type="ECO:0000313" key="3">
    <source>
        <dbReference type="EMBL" id="SMC84018.1"/>
    </source>
</evidence>
<evidence type="ECO:0000313" key="7">
    <source>
        <dbReference type="Proteomes" id="UP000192678"/>
    </source>
</evidence>
<sequence length="354" mass="40360">MAITKQSIGIDISKTKFTACLCQRLEDGKLTFSKSLDFSNDTKGFNQLLRWAKSIIVAGTELVFLMEATGVYYEHLAHHLYKIKKTVHVVLPNTSKHYFSSLNIKTKTDAVDARILSQFGIERIHKSWAPPPAALLQLRNLTRYYVQLQEQKTALGNIKHSKDCSHDIQNFIIKSNKKLIVEIDKEIAKCLIEIKKLLEADRVLKEKVRKLLTIRGVGLITLATILAETMGFKQFGSVKQLVSYSGYDVVQRESGTSIKGKTRISKKGNRYIRNALYFPAMVACRYNESLKEIYMRINQKKSSKMVGQVAIQRKLLILIYTLWKNDTEFMENYKGSSPDPIIETTQDSSVVELL</sequence>
<dbReference type="PANTHER" id="PTHR33055:SF3">
    <property type="entry name" value="PUTATIVE TRANSPOSASE FOR IS117-RELATED"/>
    <property type="match status" value="1"/>
</dbReference>
<dbReference type="Pfam" id="PF02371">
    <property type="entry name" value="Transposase_20"/>
    <property type="match status" value="1"/>
</dbReference>
<dbReference type="RefSeq" id="WP_084289126.1">
    <property type="nucleotide sequence ID" value="NZ_FWYB01000004.1"/>
</dbReference>
<dbReference type="InterPro" id="IPR003346">
    <property type="entry name" value="Transposase_20"/>
</dbReference>
<dbReference type="GO" id="GO:0004803">
    <property type="term" value="F:transposase activity"/>
    <property type="evidence" value="ECO:0007669"/>
    <property type="project" value="InterPro"/>
</dbReference>
<dbReference type="EMBL" id="FWYB01000025">
    <property type="protein sequence ID" value="SMD17964.1"/>
    <property type="molecule type" value="Genomic_DNA"/>
</dbReference>
<dbReference type="Pfam" id="PF01548">
    <property type="entry name" value="DEDD_Tnp_IS110"/>
    <property type="match status" value="1"/>
</dbReference>
<dbReference type="PANTHER" id="PTHR33055">
    <property type="entry name" value="TRANSPOSASE FOR INSERTION SEQUENCE ELEMENT IS1111A"/>
    <property type="match status" value="1"/>
</dbReference>
<name>A0A1W2F9R1_9SPHI</name>
<dbReference type="GO" id="GO:0003677">
    <property type="term" value="F:DNA binding"/>
    <property type="evidence" value="ECO:0007669"/>
    <property type="project" value="InterPro"/>
</dbReference>